<keyword evidence="2" id="KW-0472">Membrane</keyword>
<keyword evidence="2" id="KW-1133">Transmembrane helix</keyword>
<evidence type="ECO:0000256" key="2">
    <source>
        <dbReference type="SAM" id="Phobius"/>
    </source>
</evidence>
<gene>
    <name evidence="3" type="ORF">MENT_LOCUS42705</name>
</gene>
<evidence type="ECO:0000256" key="1">
    <source>
        <dbReference type="SAM" id="MobiDB-lite"/>
    </source>
</evidence>
<proteinExistence type="predicted"/>
<sequence length="92" mass="10482">MAFLITPTIYLFVILINFLFINGEEMLLMGGGGEEQFNNNNGMGGMHPTHIPNIEENKMPKNDEKFVGELKLPTKMMGENKNNNKTMEMMKE</sequence>
<comment type="caution">
    <text evidence="3">The sequence shown here is derived from an EMBL/GenBank/DDBJ whole genome shotgun (WGS) entry which is preliminary data.</text>
</comment>
<evidence type="ECO:0000313" key="4">
    <source>
        <dbReference type="Proteomes" id="UP000580250"/>
    </source>
</evidence>
<keyword evidence="2" id="KW-0812">Transmembrane</keyword>
<reference evidence="3 4" key="1">
    <citation type="submission" date="2020-08" db="EMBL/GenBank/DDBJ databases">
        <authorList>
            <person name="Koutsovoulos G."/>
            <person name="Danchin GJ E."/>
        </authorList>
    </citation>
    <scope>NUCLEOTIDE SEQUENCE [LARGE SCALE GENOMIC DNA]</scope>
</reference>
<evidence type="ECO:0000313" key="3">
    <source>
        <dbReference type="EMBL" id="CAD2189951.1"/>
    </source>
</evidence>
<dbReference type="AlphaFoldDB" id="A0A6V7WSD9"/>
<feature type="transmembrane region" description="Helical" evidence="2">
    <location>
        <begin position="6"/>
        <end position="23"/>
    </location>
</feature>
<feature type="compositionally biased region" description="Low complexity" evidence="1">
    <location>
        <begin position="74"/>
        <end position="92"/>
    </location>
</feature>
<dbReference type="Proteomes" id="UP000580250">
    <property type="component" value="Unassembled WGS sequence"/>
</dbReference>
<name>A0A6V7WSD9_MELEN</name>
<accession>A0A6V7WSD9</accession>
<feature type="region of interest" description="Disordered" evidence="1">
    <location>
        <begin position="70"/>
        <end position="92"/>
    </location>
</feature>
<dbReference type="EMBL" id="CAJEWN010000779">
    <property type="protein sequence ID" value="CAD2189951.1"/>
    <property type="molecule type" value="Genomic_DNA"/>
</dbReference>
<protein>
    <submittedName>
        <fullName evidence="3">Uncharacterized protein</fullName>
    </submittedName>
</protein>
<organism evidence="3 4">
    <name type="scientific">Meloidogyne enterolobii</name>
    <name type="common">Root-knot nematode worm</name>
    <name type="synonym">Meloidogyne mayaguensis</name>
    <dbReference type="NCBI Taxonomy" id="390850"/>
    <lineage>
        <taxon>Eukaryota</taxon>
        <taxon>Metazoa</taxon>
        <taxon>Ecdysozoa</taxon>
        <taxon>Nematoda</taxon>
        <taxon>Chromadorea</taxon>
        <taxon>Rhabditida</taxon>
        <taxon>Tylenchina</taxon>
        <taxon>Tylenchomorpha</taxon>
        <taxon>Tylenchoidea</taxon>
        <taxon>Meloidogynidae</taxon>
        <taxon>Meloidogyninae</taxon>
        <taxon>Meloidogyne</taxon>
    </lineage>
</organism>